<dbReference type="EMBL" id="QZWG01000002">
    <property type="protein sequence ID" value="RZC25158.1"/>
    <property type="molecule type" value="Genomic_DNA"/>
</dbReference>
<evidence type="ECO:0000313" key="2">
    <source>
        <dbReference type="Proteomes" id="UP000289340"/>
    </source>
</evidence>
<accession>A0A445LPC5</accession>
<dbReference type="Proteomes" id="UP000289340">
    <property type="component" value="Chromosome 2"/>
</dbReference>
<name>A0A445LPC5_GLYSO</name>
<protein>
    <submittedName>
        <fullName evidence="1">Uncharacterized protein</fullName>
    </submittedName>
</protein>
<comment type="caution">
    <text evidence="1">The sequence shown here is derived from an EMBL/GenBank/DDBJ whole genome shotgun (WGS) entry which is preliminary data.</text>
</comment>
<organism evidence="1 2">
    <name type="scientific">Glycine soja</name>
    <name type="common">Wild soybean</name>
    <dbReference type="NCBI Taxonomy" id="3848"/>
    <lineage>
        <taxon>Eukaryota</taxon>
        <taxon>Viridiplantae</taxon>
        <taxon>Streptophyta</taxon>
        <taxon>Embryophyta</taxon>
        <taxon>Tracheophyta</taxon>
        <taxon>Spermatophyta</taxon>
        <taxon>Magnoliopsida</taxon>
        <taxon>eudicotyledons</taxon>
        <taxon>Gunneridae</taxon>
        <taxon>Pentapetalae</taxon>
        <taxon>rosids</taxon>
        <taxon>fabids</taxon>
        <taxon>Fabales</taxon>
        <taxon>Fabaceae</taxon>
        <taxon>Papilionoideae</taxon>
        <taxon>50 kb inversion clade</taxon>
        <taxon>NPAAA clade</taxon>
        <taxon>indigoferoid/millettioid clade</taxon>
        <taxon>Phaseoleae</taxon>
        <taxon>Glycine</taxon>
        <taxon>Glycine subgen. Soja</taxon>
    </lineage>
</organism>
<evidence type="ECO:0000313" key="1">
    <source>
        <dbReference type="EMBL" id="RZC25158.1"/>
    </source>
</evidence>
<sequence length="58" mass="6337">MLCHVAKEEMDAKIHINSAFDLFNKIKNMLCKSLNLINKFQSAGVLGAKASDGEGREG</sequence>
<dbReference type="SMR" id="A0A445LPC5"/>
<dbReference type="AlphaFoldDB" id="A0A445LPC5"/>
<keyword evidence="2" id="KW-1185">Reference proteome</keyword>
<reference evidence="1 2" key="1">
    <citation type="submission" date="2018-09" db="EMBL/GenBank/DDBJ databases">
        <title>A high-quality reference genome of wild soybean provides a powerful tool to mine soybean genomes.</title>
        <authorList>
            <person name="Xie M."/>
            <person name="Chung C.Y.L."/>
            <person name="Li M.-W."/>
            <person name="Wong F.-L."/>
            <person name="Chan T.-F."/>
            <person name="Lam H.-M."/>
        </authorList>
    </citation>
    <scope>NUCLEOTIDE SEQUENCE [LARGE SCALE GENOMIC DNA]</scope>
    <source>
        <strain evidence="2">cv. W05</strain>
        <tissue evidence="1">Hypocotyl of etiolated seedlings</tissue>
    </source>
</reference>
<gene>
    <name evidence="1" type="ORF">D0Y65_004027</name>
</gene>
<proteinExistence type="predicted"/>